<protein>
    <submittedName>
        <fullName evidence="3">Uncharacterized protein</fullName>
    </submittedName>
</protein>
<evidence type="ECO:0000313" key="3">
    <source>
        <dbReference type="EMBL" id="RAO00784.1"/>
    </source>
</evidence>
<feature type="transmembrane region" description="Helical" evidence="2">
    <location>
        <begin position="7"/>
        <end position="27"/>
    </location>
</feature>
<proteinExistence type="predicted"/>
<feature type="transmembrane region" description="Helical" evidence="2">
    <location>
        <begin position="33"/>
        <end position="54"/>
    </location>
</feature>
<evidence type="ECO:0000256" key="2">
    <source>
        <dbReference type="SAM" id="Phobius"/>
    </source>
</evidence>
<comment type="caution">
    <text evidence="3">The sequence shown here is derived from an EMBL/GenBank/DDBJ whole genome shotgun (WGS) entry which is preliminary data.</text>
</comment>
<keyword evidence="2" id="KW-0472">Membrane</keyword>
<feature type="compositionally biased region" description="Polar residues" evidence="1">
    <location>
        <begin position="106"/>
        <end position="116"/>
    </location>
</feature>
<feature type="compositionally biased region" description="Basic and acidic residues" evidence="1">
    <location>
        <begin position="94"/>
        <end position="105"/>
    </location>
</feature>
<sequence>MKLGRWVLVITLLVVAGLGFWFSVARWDDASKIASVLSALAGIAAVGVAVWAALRGTAVSSKTIIKSSGNATSDSGDANTGVKGKSVPSGISVKIEKSGDAKSKDGNSNTGLHLGP</sequence>
<evidence type="ECO:0000313" key="4">
    <source>
        <dbReference type="Proteomes" id="UP000248966"/>
    </source>
</evidence>
<evidence type="ECO:0000256" key="1">
    <source>
        <dbReference type="SAM" id="MobiDB-lite"/>
    </source>
</evidence>
<accession>A0A328N9J5</accession>
<dbReference type="Proteomes" id="UP000248966">
    <property type="component" value="Unassembled WGS sequence"/>
</dbReference>
<reference evidence="3 4" key="1">
    <citation type="submission" date="2018-03" db="EMBL/GenBank/DDBJ databases">
        <title>Defining the species Micromonospora saelicesensis and Micromonospora noduli under the framework of genomics.</title>
        <authorList>
            <person name="Riesco R."/>
            <person name="Trujillo M.E."/>
        </authorList>
    </citation>
    <scope>NUCLEOTIDE SEQUENCE [LARGE SCALE GENOMIC DNA]</scope>
    <source>
        <strain evidence="3 4">LAH08</strain>
    </source>
</reference>
<dbReference type="EMBL" id="PYAA01000017">
    <property type="protein sequence ID" value="RAO00784.1"/>
    <property type="molecule type" value="Genomic_DNA"/>
</dbReference>
<feature type="region of interest" description="Disordered" evidence="1">
    <location>
        <begin position="67"/>
        <end position="116"/>
    </location>
</feature>
<feature type="compositionally biased region" description="Polar residues" evidence="1">
    <location>
        <begin position="67"/>
        <end position="78"/>
    </location>
</feature>
<name>A0A328N9J5_9ACTN</name>
<keyword evidence="2" id="KW-0812">Transmembrane</keyword>
<dbReference type="AlphaFoldDB" id="A0A328N9J5"/>
<organism evidence="3 4">
    <name type="scientific">Micromonospora noduli</name>
    <dbReference type="NCBI Taxonomy" id="709876"/>
    <lineage>
        <taxon>Bacteria</taxon>
        <taxon>Bacillati</taxon>
        <taxon>Actinomycetota</taxon>
        <taxon>Actinomycetes</taxon>
        <taxon>Micromonosporales</taxon>
        <taxon>Micromonosporaceae</taxon>
        <taxon>Micromonospora</taxon>
    </lineage>
</organism>
<gene>
    <name evidence="3" type="ORF">LAH08_03037</name>
</gene>
<keyword evidence="2" id="KW-1133">Transmembrane helix</keyword>
<dbReference type="RefSeq" id="WP_112584328.1">
    <property type="nucleotide sequence ID" value="NZ_PYAA01000017.1"/>
</dbReference>